<proteinExistence type="predicted"/>
<dbReference type="FunFam" id="1.25.40.20:FF:000486">
    <property type="entry name" value="Ankyrin repeat family protein"/>
    <property type="match status" value="1"/>
</dbReference>
<dbReference type="GO" id="GO:0005886">
    <property type="term" value="C:plasma membrane"/>
    <property type="evidence" value="ECO:0007669"/>
    <property type="project" value="TreeGrafter"/>
</dbReference>
<keyword evidence="2 8" id="KW-0812">Transmembrane</keyword>
<dbReference type="SUPFAM" id="SSF48403">
    <property type="entry name" value="Ankyrin repeat"/>
    <property type="match status" value="1"/>
</dbReference>
<accession>A0A0A8Y1V1</accession>
<dbReference type="SMART" id="SM00248">
    <property type="entry name" value="ANK"/>
    <property type="match status" value="9"/>
</dbReference>
<organism evidence="10">
    <name type="scientific">Arundo donax</name>
    <name type="common">Giant reed</name>
    <name type="synonym">Donax arundinaceus</name>
    <dbReference type="NCBI Taxonomy" id="35708"/>
    <lineage>
        <taxon>Eukaryota</taxon>
        <taxon>Viridiplantae</taxon>
        <taxon>Streptophyta</taxon>
        <taxon>Embryophyta</taxon>
        <taxon>Tracheophyta</taxon>
        <taxon>Spermatophyta</taxon>
        <taxon>Magnoliopsida</taxon>
        <taxon>Liliopsida</taxon>
        <taxon>Poales</taxon>
        <taxon>Poaceae</taxon>
        <taxon>PACMAD clade</taxon>
        <taxon>Arundinoideae</taxon>
        <taxon>Arundineae</taxon>
        <taxon>Arundo</taxon>
    </lineage>
</organism>
<evidence type="ECO:0000256" key="3">
    <source>
        <dbReference type="ARBA" id="ARBA00022737"/>
    </source>
</evidence>
<feature type="transmembrane region" description="Helical" evidence="8">
    <location>
        <begin position="537"/>
        <end position="557"/>
    </location>
</feature>
<evidence type="ECO:0000256" key="5">
    <source>
        <dbReference type="ARBA" id="ARBA00023043"/>
    </source>
</evidence>
<sequence length="580" mass="63597">MAAATAATSSPPGGARMDRSLLKAATSGNAASLKHLALHDPGVLLQTTPHGNTCLHIACVHGHQRFCEDVLALNPSLLAAINADGETPLLNAITSNHVSLSSFLLGCCRERGLSEAILKQDKHGCNALHHAIGRGHKDLALELIAAEPTLSRAENKYDESPMFIAVMRDFTDVFEKLLEIPGSAHSGTYGSNAMHAAVRRGNTVIAKRIIEERPGLAREEENKKKNTPVRLAVHWDRIDVLRVLLEHDSSLGYEVSAYGDPLLVSAAFGGHVGVARELLNRCPDAPCCKADGWTCLHEAVWRDQTDFVEFALGSQQLCKFVNMRSRKGKTALHYAVQKCNPRMVAALLSHEGVDFTMFDSENKSAIWKLFDAGDQAKTLNWNEIVMRMLKADPKDTTSILNLHNAIKNKVTNASRKDIKSLTQTYTSNTSLVAILIATITFAAAFTLPGGYSSNTGSEGLPIMARKFAFQAFLISDTLAMCSSFAVAFICIIARWEDLEFLLYYRSFTKKLMWFAYLATITAFATGLYTVLAPRVLWLAIAICLLSVLLPILTKVLGEWPVLKLRIKLGQTFKSDLLDMV</sequence>
<reference evidence="10" key="1">
    <citation type="submission" date="2014-09" db="EMBL/GenBank/DDBJ databases">
        <authorList>
            <person name="Magalhaes I.L.F."/>
            <person name="Oliveira U."/>
            <person name="Santos F.R."/>
            <person name="Vidigal T.H.D.A."/>
            <person name="Brescovit A.D."/>
            <person name="Santos A.J."/>
        </authorList>
    </citation>
    <scope>NUCLEOTIDE SEQUENCE</scope>
    <source>
        <tissue evidence="10">Shoot tissue taken approximately 20 cm above the soil surface</tissue>
    </source>
</reference>
<evidence type="ECO:0000256" key="4">
    <source>
        <dbReference type="ARBA" id="ARBA00022989"/>
    </source>
</evidence>
<keyword evidence="5 7" id="KW-0040">ANK repeat</keyword>
<dbReference type="PANTHER" id="PTHR24186">
    <property type="entry name" value="PROTEIN PHOSPHATASE 1 REGULATORY SUBUNIT"/>
    <property type="match status" value="1"/>
</dbReference>
<dbReference type="Pfam" id="PF12796">
    <property type="entry name" value="Ank_2"/>
    <property type="match status" value="3"/>
</dbReference>
<evidence type="ECO:0000256" key="6">
    <source>
        <dbReference type="ARBA" id="ARBA00023136"/>
    </source>
</evidence>
<evidence type="ECO:0000256" key="7">
    <source>
        <dbReference type="PROSITE-ProRule" id="PRU00023"/>
    </source>
</evidence>
<dbReference type="Gene3D" id="1.25.40.20">
    <property type="entry name" value="Ankyrin repeat-containing domain"/>
    <property type="match status" value="2"/>
</dbReference>
<evidence type="ECO:0000256" key="1">
    <source>
        <dbReference type="ARBA" id="ARBA00004141"/>
    </source>
</evidence>
<dbReference type="Pfam" id="PF13962">
    <property type="entry name" value="PGG"/>
    <property type="match status" value="1"/>
</dbReference>
<name>A0A0A8Y1V1_ARUDO</name>
<keyword evidence="3" id="KW-0677">Repeat</keyword>
<dbReference type="AlphaFoldDB" id="A0A0A8Y1V1"/>
<comment type="subcellular location">
    <subcellularLocation>
        <location evidence="1">Membrane</location>
        <topology evidence="1">Multi-pass membrane protein</topology>
    </subcellularLocation>
</comment>
<feature type="transmembrane region" description="Helical" evidence="8">
    <location>
        <begin position="467"/>
        <end position="492"/>
    </location>
</feature>
<feature type="domain" description="PGG" evidence="9">
    <location>
        <begin position="424"/>
        <end position="530"/>
    </location>
</feature>
<keyword evidence="4 8" id="KW-1133">Transmembrane helix</keyword>
<evidence type="ECO:0000313" key="10">
    <source>
        <dbReference type="EMBL" id="JAD19128.1"/>
    </source>
</evidence>
<dbReference type="InterPro" id="IPR002110">
    <property type="entry name" value="Ankyrin_rpt"/>
</dbReference>
<dbReference type="PANTHER" id="PTHR24186:SF54">
    <property type="entry name" value="PGG DOMAIN-CONTAINING PROTEIN"/>
    <property type="match status" value="1"/>
</dbReference>
<evidence type="ECO:0000259" key="9">
    <source>
        <dbReference type="Pfam" id="PF13962"/>
    </source>
</evidence>
<feature type="transmembrane region" description="Helical" evidence="8">
    <location>
        <begin position="425"/>
        <end position="447"/>
    </location>
</feature>
<dbReference type="InterPro" id="IPR036770">
    <property type="entry name" value="Ankyrin_rpt-contain_sf"/>
</dbReference>
<protein>
    <recommendedName>
        <fullName evidence="9">PGG domain-containing protein</fullName>
    </recommendedName>
</protein>
<dbReference type="InterPro" id="IPR026961">
    <property type="entry name" value="PGG_dom"/>
</dbReference>
<evidence type="ECO:0000256" key="2">
    <source>
        <dbReference type="ARBA" id="ARBA00022692"/>
    </source>
</evidence>
<evidence type="ECO:0000256" key="8">
    <source>
        <dbReference type="SAM" id="Phobius"/>
    </source>
</evidence>
<feature type="repeat" description="ANK" evidence="7">
    <location>
        <begin position="327"/>
        <end position="360"/>
    </location>
</feature>
<dbReference type="EMBL" id="GBRH01278767">
    <property type="protein sequence ID" value="JAD19128.1"/>
    <property type="molecule type" value="Transcribed_RNA"/>
</dbReference>
<reference evidence="10" key="2">
    <citation type="journal article" date="2015" name="Data Brief">
        <title>Shoot transcriptome of the giant reed, Arundo donax.</title>
        <authorList>
            <person name="Barrero R.A."/>
            <person name="Guerrero F.D."/>
            <person name="Moolhuijzen P."/>
            <person name="Goolsby J.A."/>
            <person name="Tidwell J."/>
            <person name="Bellgard S.E."/>
            <person name="Bellgard M.I."/>
        </authorList>
    </citation>
    <scope>NUCLEOTIDE SEQUENCE</scope>
    <source>
        <tissue evidence="10">Shoot tissue taken approximately 20 cm above the soil surface</tissue>
    </source>
</reference>
<keyword evidence="6 8" id="KW-0472">Membrane</keyword>
<feature type="transmembrane region" description="Helical" evidence="8">
    <location>
        <begin position="513"/>
        <end position="531"/>
    </location>
</feature>
<dbReference type="PROSITE" id="PS50088">
    <property type="entry name" value="ANK_REPEAT"/>
    <property type="match status" value="1"/>
</dbReference>